<proteinExistence type="inferred from homology"/>
<dbReference type="Pfam" id="PF03466">
    <property type="entry name" value="LysR_substrate"/>
    <property type="match status" value="1"/>
</dbReference>
<dbReference type="GO" id="GO:0000976">
    <property type="term" value="F:transcription cis-regulatory region binding"/>
    <property type="evidence" value="ECO:0007669"/>
    <property type="project" value="TreeGrafter"/>
</dbReference>
<evidence type="ECO:0000313" key="7">
    <source>
        <dbReference type="EMBL" id="ORJ23613.1"/>
    </source>
</evidence>
<dbReference type="GeneID" id="93568247"/>
<dbReference type="STRING" id="1646377.BS640_20370"/>
<keyword evidence="8" id="KW-1185">Reference proteome</keyword>
<dbReference type="RefSeq" id="WP_017493501.1">
    <property type="nucleotide sequence ID" value="NZ_CAUQAZ010000002.1"/>
</dbReference>
<accession>A0A1X0WA41</accession>
<evidence type="ECO:0000256" key="5">
    <source>
        <dbReference type="ARBA" id="ARBA00023163"/>
    </source>
</evidence>
<name>A0A1X0WA41_9GAMM</name>
<dbReference type="PANTHER" id="PTHR30126:SF40">
    <property type="entry name" value="HTH-TYPE TRANSCRIPTIONAL REGULATOR GLTR"/>
    <property type="match status" value="1"/>
</dbReference>
<dbReference type="Pfam" id="PF00126">
    <property type="entry name" value="HTH_1"/>
    <property type="match status" value="1"/>
</dbReference>
<gene>
    <name evidence="7" type="ORF">BS640_20370</name>
</gene>
<dbReference type="InterPro" id="IPR005119">
    <property type="entry name" value="LysR_subst-bd"/>
</dbReference>
<dbReference type="SUPFAM" id="SSF53850">
    <property type="entry name" value="Periplasmic binding protein-like II"/>
    <property type="match status" value="1"/>
</dbReference>
<evidence type="ECO:0000256" key="3">
    <source>
        <dbReference type="ARBA" id="ARBA00023015"/>
    </source>
</evidence>
<dbReference type="GO" id="GO:0003700">
    <property type="term" value="F:DNA-binding transcription factor activity"/>
    <property type="evidence" value="ECO:0007669"/>
    <property type="project" value="InterPro"/>
</dbReference>
<evidence type="ECO:0000256" key="2">
    <source>
        <dbReference type="ARBA" id="ARBA00022491"/>
    </source>
</evidence>
<dbReference type="SUPFAM" id="SSF46785">
    <property type="entry name" value="Winged helix' DNA-binding domain"/>
    <property type="match status" value="1"/>
</dbReference>
<dbReference type="EMBL" id="MRWE01000047">
    <property type="protein sequence ID" value="ORJ23613.1"/>
    <property type="molecule type" value="Genomic_DNA"/>
</dbReference>
<dbReference type="Proteomes" id="UP000192536">
    <property type="component" value="Unassembled WGS sequence"/>
</dbReference>
<dbReference type="AlphaFoldDB" id="A0A1X0WA41"/>
<dbReference type="PROSITE" id="PS50931">
    <property type="entry name" value="HTH_LYSR"/>
    <property type="match status" value="1"/>
</dbReference>
<comment type="similarity">
    <text evidence="1">Belongs to the LysR transcriptional regulatory family.</text>
</comment>
<keyword evidence="4" id="KW-0238">DNA-binding</keyword>
<dbReference type="InterPro" id="IPR000847">
    <property type="entry name" value="LysR_HTH_N"/>
</dbReference>
<evidence type="ECO:0000259" key="6">
    <source>
        <dbReference type="PROSITE" id="PS50931"/>
    </source>
</evidence>
<dbReference type="CDD" id="cd05466">
    <property type="entry name" value="PBP2_LTTR_substrate"/>
    <property type="match status" value="1"/>
</dbReference>
<protein>
    <submittedName>
        <fullName evidence="7">LysR family transcriptional regulator</fullName>
    </submittedName>
</protein>
<evidence type="ECO:0000256" key="4">
    <source>
        <dbReference type="ARBA" id="ARBA00023125"/>
    </source>
</evidence>
<evidence type="ECO:0000313" key="8">
    <source>
        <dbReference type="Proteomes" id="UP000192536"/>
    </source>
</evidence>
<comment type="caution">
    <text evidence="7">The sequence shown here is derived from an EMBL/GenBank/DDBJ whole genome shotgun (WGS) entry which is preliminary data.</text>
</comment>
<organism evidence="7 8">
    <name type="scientific">Rouxiella badensis</name>
    <dbReference type="NCBI Taxonomy" id="1646377"/>
    <lineage>
        <taxon>Bacteria</taxon>
        <taxon>Pseudomonadati</taxon>
        <taxon>Pseudomonadota</taxon>
        <taxon>Gammaproteobacteria</taxon>
        <taxon>Enterobacterales</taxon>
        <taxon>Yersiniaceae</taxon>
        <taxon>Rouxiella</taxon>
    </lineage>
</organism>
<dbReference type="FunFam" id="1.10.10.10:FF:000001">
    <property type="entry name" value="LysR family transcriptional regulator"/>
    <property type="match status" value="1"/>
</dbReference>
<evidence type="ECO:0000256" key="1">
    <source>
        <dbReference type="ARBA" id="ARBA00009437"/>
    </source>
</evidence>
<keyword evidence="5" id="KW-0804">Transcription</keyword>
<feature type="domain" description="HTH lysR-type" evidence="6">
    <location>
        <begin position="1"/>
        <end position="58"/>
    </location>
</feature>
<dbReference type="InterPro" id="IPR036390">
    <property type="entry name" value="WH_DNA-bd_sf"/>
</dbReference>
<keyword evidence="2" id="KW-0678">Repressor</keyword>
<dbReference type="PANTHER" id="PTHR30126">
    <property type="entry name" value="HTH-TYPE TRANSCRIPTIONAL REGULATOR"/>
    <property type="match status" value="1"/>
</dbReference>
<dbReference type="Gene3D" id="3.40.190.290">
    <property type="match status" value="1"/>
</dbReference>
<dbReference type="Gene3D" id="1.10.10.10">
    <property type="entry name" value="Winged helix-like DNA-binding domain superfamily/Winged helix DNA-binding domain"/>
    <property type="match status" value="1"/>
</dbReference>
<dbReference type="PRINTS" id="PR00039">
    <property type="entry name" value="HTHLYSR"/>
</dbReference>
<reference evidence="7 8" key="1">
    <citation type="journal article" date="2017" name="Int. J. Syst. Evol. Microbiol.">
        <title>Rouxiella badensis sp. nov. and Rouxiella silvae sp. nov. isolated from peat bog soil in Germany and emendation of the genus description.</title>
        <authorList>
            <person name="Le Fleche-Mateos A."/>
            <person name="Kugler J.H."/>
            <person name="Hansen S.H."/>
            <person name="Syldatk C."/>
            <person name="Hausmann R."/>
            <person name="Lomprez F."/>
            <person name="Vandenbogaert M."/>
            <person name="Manuguerra J.C."/>
            <person name="Grimont P.A."/>
        </authorList>
    </citation>
    <scope>NUCLEOTIDE SEQUENCE [LARGE SCALE GENOMIC DNA]</scope>
    <source>
        <strain evidence="7 8">DSM 100043</strain>
    </source>
</reference>
<sequence>MDLKRLRYFCVIVEQGSISKASRILNISQPPLSKRLQELEEEVGTPLVSRNGSGITTTEAGMVLYLRACDILRNVEEARSEAIFVANNKKEILRIGISYLFQRHFSPLISEFYQKLEGVKIETIVADSSTLESMLDKKRIDIGLFQQPKMASSYECISMQPVKAVAVVSKKLLPAPPKDHILLSELGQLPLILIRRINGEGTFEYINNQLLRLGVRPNIIISANEPRMVCELIASGIAAASMMPACEVPPQALEYCHIVDIYPTPNIFFPTFVKLAAAPHQPELLNILLHYQDQNI</sequence>
<dbReference type="InterPro" id="IPR036388">
    <property type="entry name" value="WH-like_DNA-bd_sf"/>
</dbReference>
<keyword evidence="3" id="KW-0805">Transcription regulation</keyword>